<name>A0A1I5T8G4_9BACT</name>
<accession>A0A1I5T8G4</accession>
<dbReference type="PROSITE" id="PS50850">
    <property type="entry name" value="MFS"/>
    <property type="match status" value="1"/>
</dbReference>
<feature type="domain" description="Major facilitator superfamily (MFS) profile" evidence="6">
    <location>
        <begin position="9"/>
        <end position="385"/>
    </location>
</feature>
<feature type="transmembrane region" description="Helical" evidence="5">
    <location>
        <begin position="241"/>
        <end position="262"/>
    </location>
</feature>
<evidence type="ECO:0000259" key="6">
    <source>
        <dbReference type="PROSITE" id="PS50850"/>
    </source>
</evidence>
<dbReference type="InterPro" id="IPR022324">
    <property type="entry name" value="Bacilysin_exporter_BacE_put"/>
</dbReference>
<dbReference type="GO" id="GO:0005886">
    <property type="term" value="C:plasma membrane"/>
    <property type="evidence" value="ECO:0007669"/>
    <property type="project" value="TreeGrafter"/>
</dbReference>
<feature type="transmembrane region" description="Helical" evidence="5">
    <location>
        <begin position="360"/>
        <end position="381"/>
    </location>
</feature>
<evidence type="ECO:0000256" key="5">
    <source>
        <dbReference type="SAM" id="Phobius"/>
    </source>
</evidence>
<feature type="transmembrane region" description="Helical" evidence="5">
    <location>
        <begin position="274"/>
        <end position="292"/>
    </location>
</feature>
<dbReference type="RefSeq" id="WP_092913695.1">
    <property type="nucleotide sequence ID" value="NZ_FOXB01000041.1"/>
</dbReference>
<proteinExistence type="predicted"/>
<dbReference type="PANTHER" id="PTHR43129:SF1">
    <property type="entry name" value="FOSMIDOMYCIN RESISTANCE PROTEIN"/>
    <property type="match status" value="1"/>
</dbReference>
<feature type="transmembrane region" description="Helical" evidence="5">
    <location>
        <begin position="205"/>
        <end position="229"/>
    </location>
</feature>
<dbReference type="SUPFAM" id="SSF103473">
    <property type="entry name" value="MFS general substrate transporter"/>
    <property type="match status" value="1"/>
</dbReference>
<comment type="subcellular location">
    <subcellularLocation>
        <location evidence="1">Membrane</location>
        <topology evidence="1">Multi-pass membrane protein</topology>
    </subcellularLocation>
</comment>
<evidence type="ECO:0000256" key="3">
    <source>
        <dbReference type="ARBA" id="ARBA00022989"/>
    </source>
</evidence>
<dbReference type="InterPro" id="IPR011701">
    <property type="entry name" value="MFS"/>
</dbReference>
<dbReference type="OrthoDB" id="9770492at2"/>
<dbReference type="InterPro" id="IPR005829">
    <property type="entry name" value="Sugar_transporter_CS"/>
</dbReference>
<dbReference type="Pfam" id="PF07690">
    <property type="entry name" value="MFS_1"/>
    <property type="match status" value="1"/>
</dbReference>
<evidence type="ECO:0000313" key="7">
    <source>
        <dbReference type="EMBL" id="SFP79344.1"/>
    </source>
</evidence>
<organism evidence="7 8">
    <name type="scientific">Hydrogenimonas thermophila</name>
    <dbReference type="NCBI Taxonomy" id="223786"/>
    <lineage>
        <taxon>Bacteria</taxon>
        <taxon>Pseudomonadati</taxon>
        <taxon>Campylobacterota</taxon>
        <taxon>Epsilonproteobacteria</taxon>
        <taxon>Campylobacterales</taxon>
        <taxon>Hydrogenimonadaceae</taxon>
        <taxon>Hydrogenimonas</taxon>
    </lineage>
</organism>
<keyword evidence="2 5" id="KW-0812">Transmembrane</keyword>
<reference evidence="7 8" key="1">
    <citation type="submission" date="2016-10" db="EMBL/GenBank/DDBJ databases">
        <authorList>
            <person name="de Groot N.N."/>
        </authorList>
    </citation>
    <scope>NUCLEOTIDE SEQUENCE [LARGE SCALE GENOMIC DNA]</scope>
    <source>
        <strain evidence="7 8">EP1-55-1</strain>
    </source>
</reference>
<dbReference type="GO" id="GO:0022857">
    <property type="term" value="F:transmembrane transporter activity"/>
    <property type="evidence" value="ECO:0007669"/>
    <property type="project" value="InterPro"/>
</dbReference>
<protein>
    <submittedName>
        <fullName evidence="7">MFS transporter, FSR family, fosmidomycin resistance protein</fullName>
    </submittedName>
</protein>
<dbReference type="PROSITE" id="PS00216">
    <property type="entry name" value="SUGAR_TRANSPORT_1"/>
    <property type="match status" value="1"/>
</dbReference>
<feature type="transmembrane region" description="Helical" evidence="5">
    <location>
        <begin position="98"/>
        <end position="120"/>
    </location>
</feature>
<dbReference type="Gene3D" id="1.20.1250.20">
    <property type="entry name" value="MFS general substrate transporter like domains"/>
    <property type="match status" value="2"/>
</dbReference>
<dbReference type="PRINTS" id="PR01988">
    <property type="entry name" value="EXPORTERBACE"/>
</dbReference>
<gene>
    <name evidence="7" type="ORF">SAMN05216234_14113</name>
</gene>
<dbReference type="AlphaFoldDB" id="A0A1I5T8G4"/>
<evidence type="ECO:0000256" key="4">
    <source>
        <dbReference type="ARBA" id="ARBA00023136"/>
    </source>
</evidence>
<dbReference type="EMBL" id="FOXB01000041">
    <property type="protein sequence ID" value="SFP79344.1"/>
    <property type="molecule type" value="Genomic_DNA"/>
</dbReference>
<evidence type="ECO:0000256" key="1">
    <source>
        <dbReference type="ARBA" id="ARBA00004141"/>
    </source>
</evidence>
<keyword evidence="3 5" id="KW-1133">Transmembrane helix</keyword>
<feature type="transmembrane region" description="Helical" evidence="5">
    <location>
        <begin position="71"/>
        <end position="92"/>
    </location>
</feature>
<feature type="transmembrane region" description="Helical" evidence="5">
    <location>
        <begin position="298"/>
        <end position="320"/>
    </location>
</feature>
<keyword evidence="8" id="KW-1185">Reference proteome</keyword>
<dbReference type="Proteomes" id="UP000199227">
    <property type="component" value="Unassembled WGS sequence"/>
</dbReference>
<feature type="transmembrane region" description="Helical" evidence="5">
    <location>
        <begin position="332"/>
        <end position="354"/>
    </location>
</feature>
<dbReference type="CDD" id="cd17478">
    <property type="entry name" value="MFS_FsR"/>
    <property type="match status" value="1"/>
</dbReference>
<keyword evidence="4 5" id="KW-0472">Membrane</keyword>
<dbReference type="InterPro" id="IPR020846">
    <property type="entry name" value="MFS_dom"/>
</dbReference>
<evidence type="ECO:0000256" key="2">
    <source>
        <dbReference type="ARBA" id="ARBA00022692"/>
    </source>
</evidence>
<dbReference type="PANTHER" id="PTHR43129">
    <property type="entry name" value="FOSMIDOMYCIN RESISTANCE PROTEIN"/>
    <property type="match status" value="1"/>
</dbReference>
<dbReference type="STRING" id="223786.SAMN05216234_14113"/>
<sequence>MRKRFNKIEVATISIAHMVHDIYTSFLAPILPLLIEKLGISLSMVALLDIARKIPALFNPFLGLLAQRKDARYFVILTPAVTAMAMTLLGLADSYITLFILLFIAGISTALFHIPAPGIVKIASGDKTGFGMSCFMAGGELARTLGPLVVTAAITFWGLEGIWRVMPLGLVASLILYFRLKNFGEDYKVTKTKEKGDVKKVLSETYRFFILIAMFMIFQSSLKVVMTLYLPLYLTNQGFDLWYAGISLSVLQFFGVIGTLASGTLSDKIGRKKTLFVSGLLAVLFMILFLYSKSTFSMFLSLSLIGLFIFASGPVLLALVHDLKTDMPTFLNSIYMTINFGVTSSTVFLMGFIGDHYGLTATYQTAIGLALCALPLTFFLASEKRAL</sequence>
<dbReference type="InterPro" id="IPR036259">
    <property type="entry name" value="MFS_trans_sf"/>
</dbReference>
<feature type="transmembrane region" description="Helical" evidence="5">
    <location>
        <begin position="165"/>
        <end position="184"/>
    </location>
</feature>
<evidence type="ECO:0000313" key="8">
    <source>
        <dbReference type="Proteomes" id="UP000199227"/>
    </source>
</evidence>